<dbReference type="EMBL" id="SDMP01000008">
    <property type="protein sequence ID" value="RYR44242.1"/>
    <property type="molecule type" value="Genomic_DNA"/>
</dbReference>
<dbReference type="PROSITE" id="PS51897">
    <property type="entry name" value="ANNEXIN_2"/>
    <property type="match status" value="2"/>
</dbReference>
<dbReference type="InterPro" id="IPR037104">
    <property type="entry name" value="Annexin_sf"/>
</dbReference>
<dbReference type="GO" id="GO:0005737">
    <property type="term" value="C:cytoplasm"/>
    <property type="evidence" value="ECO:0007669"/>
    <property type="project" value="TreeGrafter"/>
</dbReference>
<dbReference type="FunFam" id="1.10.220.10:FF:000001">
    <property type="entry name" value="Annexin"/>
    <property type="match status" value="1"/>
</dbReference>
<dbReference type="AlphaFoldDB" id="A0A445C035"/>
<dbReference type="STRING" id="3818.A0A445C035"/>
<feature type="chain" id="PRO_5019330842" description="Annexin" evidence="4">
    <location>
        <begin position="20"/>
        <end position="339"/>
    </location>
</feature>
<comment type="caution">
    <text evidence="5">The sequence shown here is derived from an EMBL/GenBank/DDBJ whole genome shotgun (WGS) entry which is preliminary data.</text>
</comment>
<dbReference type="GO" id="GO:0009409">
    <property type="term" value="P:response to cold"/>
    <property type="evidence" value="ECO:0007669"/>
    <property type="project" value="TreeGrafter"/>
</dbReference>
<dbReference type="SMART" id="SM00335">
    <property type="entry name" value="ANX"/>
    <property type="match status" value="2"/>
</dbReference>
<comment type="similarity">
    <text evidence="3">Belongs to the annexin family.</text>
</comment>
<dbReference type="GO" id="GO:0005509">
    <property type="term" value="F:calcium ion binding"/>
    <property type="evidence" value="ECO:0007669"/>
    <property type="project" value="InterPro"/>
</dbReference>
<dbReference type="PANTHER" id="PTHR10502:SF99">
    <property type="entry name" value="ANNEXIN D3"/>
    <property type="match status" value="1"/>
</dbReference>
<protein>
    <recommendedName>
        <fullName evidence="3">Annexin</fullName>
    </recommendedName>
</protein>
<gene>
    <name evidence="5" type="ORF">Ahy_A08g040609</name>
</gene>
<name>A0A445C035_ARAHY</name>
<dbReference type="Gene3D" id="1.10.220.10">
    <property type="entry name" value="Annexin"/>
    <property type="match status" value="3"/>
</dbReference>
<dbReference type="SUPFAM" id="SSF47874">
    <property type="entry name" value="Annexin"/>
    <property type="match status" value="1"/>
</dbReference>
<dbReference type="GO" id="GO:0005544">
    <property type="term" value="F:calcium-dependent phospholipid binding"/>
    <property type="evidence" value="ECO:0007669"/>
    <property type="project" value="UniProtKB-KW"/>
</dbReference>
<dbReference type="PANTHER" id="PTHR10502">
    <property type="entry name" value="ANNEXIN"/>
    <property type="match status" value="1"/>
</dbReference>
<keyword evidence="1 3" id="KW-0677">Repeat</keyword>
<evidence type="ECO:0000256" key="4">
    <source>
        <dbReference type="SAM" id="SignalP"/>
    </source>
</evidence>
<keyword evidence="4" id="KW-0732">Signal</keyword>
<dbReference type="Proteomes" id="UP000289738">
    <property type="component" value="Chromosome A08"/>
</dbReference>
<proteinExistence type="inferred from homology"/>
<evidence type="ECO:0000256" key="2">
    <source>
        <dbReference type="ARBA" id="ARBA00023216"/>
    </source>
</evidence>
<evidence type="ECO:0000256" key="3">
    <source>
        <dbReference type="RuleBase" id="RU003540"/>
    </source>
</evidence>
<sequence>MPPLNILLSCIALPALNVATPSSSMCHTTPILPANDDAAVCFLLPSMTWHCRRARSLVLPLLQRYTSAIASMLLHRVFTIFIACRFASFTQMNALVLWVHEPEVRHAMLANKALKAMTNKIKELQVVVEIACGNKTLYVNAVREAYIDLYGCTIEEDILDCVYDMPLKKTLLALISSNRHSKETTKKEIAVEDASKMHEAIRKRRLDDDSFLWILSTRSISQLRETFATYQQLFDHSLEQDIANCGEDDLENLLIAAIRCTCNPEKHFAKVIRESMIGIGTDEESLNRAIVSRAEVDMLKIEIEYAAMFDSNLVKDVCGDTSGSYQNFLMTLMGKDPLE</sequence>
<reference evidence="5 6" key="1">
    <citation type="submission" date="2019-01" db="EMBL/GenBank/DDBJ databases">
        <title>Sequencing of cultivated peanut Arachis hypogaea provides insights into genome evolution and oil improvement.</title>
        <authorList>
            <person name="Chen X."/>
        </authorList>
    </citation>
    <scope>NUCLEOTIDE SEQUENCE [LARGE SCALE GENOMIC DNA]</scope>
    <source>
        <strain evidence="6">cv. Fuhuasheng</strain>
        <tissue evidence="5">Leaves</tissue>
    </source>
</reference>
<dbReference type="PRINTS" id="PR00196">
    <property type="entry name" value="ANNEXIN"/>
</dbReference>
<evidence type="ECO:0000313" key="5">
    <source>
        <dbReference type="EMBL" id="RYR44242.1"/>
    </source>
</evidence>
<accession>A0A445C035</accession>
<organism evidence="5 6">
    <name type="scientific">Arachis hypogaea</name>
    <name type="common">Peanut</name>
    <dbReference type="NCBI Taxonomy" id="3818"/>
    <lineage>
        <taxon>Eukaryota</taxon>
        <taxon>Viridiplantae</taxon>
        <taxon>Streptophyta</taxon>
        <taxon>Embryophyta</taxon>
        <taxon>Tracheophyta</taxon>
        <taxon>Spermatophyta</taxon>
        <taxon>Magnoliopsida</taxon>
        <taxon>eudicotyledons</taxon>
        <taxon>Gunneridae</taxon>
        <taxon>Pentapetalae</taxon>
        <taxon>rosids</taxon>
        <taxon>fabids</taxon>
        <taxon>Fabales</taxon>
        <taxon>Fabaceae</taxon>
        <taxon>Papilionoideae</taxon>
        <taxon>50 kb inversion clade</taxon>
        <taxon>dalbergioids sensu lato</taxon>
        <taxon>Dalbergieae</taxon>
        <taxon>Pterocarpus clade</taxon>
        <taxon>Arachis</taxon>
    </lineage>
</organism>
<comment type="domain">
    <text evidence="3">A pair of annexin repeats may form one binding site for calcium and phospholipid.</text>
</comment>
<dbReference type="GO" id="GO:0009414">
    <property type="term" value="P:response to water deprivation"/>
    <property type="evidence" value="ECO:0007669"/>
    <property type="project" value="TreeGrafter"/>
</dbReference>
<evidence type="ECO:0000313" key="6">
    <source>
        <dbReference type="Proteomes" id="UP000289738"/>
    </source>
</evidence>
<dbReference type="Pfam" id="PF00191">
    <property type="entry name" value="Annexin"/>
    <property type="match status" value="2"/>
</dbReference>
<feature type="signal peptide" evidence="4">
    <location>
        <begin position="1"/>
        <end position="19"/>
    </location>
</feature>
<dbReference type="GO" id="GO:0009651">
    <property type="term" value="P:response to salt stress"/>
    <property type="evidence" value="ECO:0007669"/>
    <property type="project" value="TreeGrafter"/>
</dbReference>
<dbReference type="InterPro" id="IPR018252">
    <property type="entry name" value="Annexin_repeat_CS"/>
</dbReference>
<dbReference type="PROSITE" id="PS00223">
    <property type="entry name" value="ANNEXIN_1"/>
    <property type="match status" value="1"/>
</dbReference>
<keyword evidence="2 3" id="KW-0041">Annexin</keyword>
<dbReference type="GO" id="GO:0005886">
    <property type="term" value="C:plasma membrane"/>
    <property type="evidence" value="ECO:0007669"/>
    <property type="project" value="TreeGrafter"/>
</dbReference>
<evidence type="ECO:0000256" key="1">
    <source>
        <dbReference type="ARBA" id="ARBA00022737"/>
    </source>
</evidence>
<dbReference type="InterPro" id="IPR018502">
    <property type="entry name" value="Annexin_repeat"/>
</dbReference>
<keyword evidence="3" id="KW-0106">Calcium</keyword>
<keyword evidence="3" id="KW-0111">Calcium/phospholipid-binding</keyword>
<keyword evidence="6" id="KW-1185">Reference proteome</keyword>
<dbReference type="GO" id="GO:0009408">
    <property type="term" value="P:response to heat"/>
    <property type="evidence" value="ECO:0007669"/>
    <property type="project" value="TreeGrafter"/>
</dbReference>
<dbReference type="InterPro" id="IPR001464">
    <property type="entry name" value="Annexin"/>
</dbReference>
<dbReference type="GO" id="GO:0001786">
    <property type="term" value="F:phosphatidylserine binding"/>
    <property type="evidence" value="ECO:0007669"/>
    <property type="project" value="TreeGrafter"/>
</dbReference>